<name>A0A917P859_9ACTN</name>
<gene>
    <name evidence="1" type="ORF">GCM10010121_090850</name>
</gene>
<dbReference type="Proteomes" id="UP000657574">
    <property type="component" value="Unassembled WGS sequence"/>
</dbReference>
<accession>A0A917P859</accession>
<reference evidence="1" key="2">
    <citation type="submission" date="2020-09" db="EMBL/GenBank/DDBJ databases">
        <authorList>
            <person name="Sun Q."/>
            <person name="Ohkuma M."/>
        </authorList>
    </citation>
    <scope>NUCLEOTIDE SEQUENCE</scope>
    <source>
        <strain evidence="1">JCM 3086</strain>
    </source>
</reference>
<dbReference type="AlphaFoldDB" id="A0A917P859"/>
<sequence length="102" mass="10780">MARYLTIGTAAGRIRMKEPSENASARIQEAITGPYSSSMSHVPISQHPLLLCPVDAAAFGPMNAVPRTGKGLGARLRRLRGAEAAISTLPRVLLLTGSAPTW</sequence>
<dbReference type="EMBL" id="BMQA01000089">
    <property type="protein sequence ID" value="GGJ65962.1"/>
    <property type="molecule type" value="Genomic_DNA"/>
</dbReference>
<organism evidence="1 2">
    <name type="scientific">Streptomyces brasiliensis</name>
    <dbReference type="NCBI Taxonomy" id="1954"/>
    <lineage>
        <taxon>Bacteria</taxon>
        <taxon>Bacillati</taxon>
        <taxon>Actinomycetota</taxon>
        <taxon>Actinomycetes</taxon>
        <taxon>Kitasatosporales</taxon>
        <taxon>Streptomycetaceae</taxon>
        <taxon>Streptomyces</taxon>
    </lineage>
</organism>
<protein>
    <submittedName>
        <fullName evidence="1">Uncharacterized protein</fullName>
    </submittedName>
</protein>
<reference evidence="1" key="1">
    <citation type="journal article" date="2014" name="Int. J. Syst. Evol. Microbiol.">
        <title>Complete genome sequence of Corynebacterium casei LMG S-19264T (=DSM 44701T), isolated from a smear-ripened cheese.</title>
        <authorList>
            <consortium name="US DOE Joint Genome Institute (JGI-PGF)"/>
            <person name="Walter F."/>
            <person name="Albersmeier A."/>
            <person name="Kalinowski J."/>
            <person name="Ruckert C."/>
        </authorList>
    </citation>
    <scope>NUCLEOTIDE SEQUENCE</scope>
    <source>
        <strain evidence="1">JCM 3086</strain>
    </source>
</reference>
<comment type="caution">
    <text evidence="1">The sequence shown here is derived from an EMBL/GenBank/DDBJ whole genome shotgun (WGS) entry which is preliminary data.</text>
</comment>
<evidence type="ECO:0000313" key="1">
    <source>
        <dbReference type="EMBL" id="GGJ65962.1"/>
    </source>
</evidence>
<evidence type="ECO:0000313" key="2">
    <source>
        <dbReference type="Proteomes" id="UP000657574"/>
    </source>
</evidence>
<keyword evidence="2" id="KW-1185">Reference proteome</keyword>
<proteinExistence type="predicted"/>